<name>A0A8X6Q1K3_NEPPI</name>
<dbReference type="InterPro" id="IPR036397">
    <property type="entry name" value="RNaseH_sf"/>
</dbReference>
<dbReference type="AlphaFoldDB" id="A0A8X6Q1K3"/>
<dbReference type="GO" id="GO:0003676">
    <property type="term" value="F:nucleic acid binding"/>
    <property type="evidence" value="ECO:0007669"/>
    <property type="project" value="InterPro"/>
</dbReference>
<dbReference type="Gene3D" id="3.30.420.10">
    <property type="entry name" value="Ribonuclease H-like superfamily/Ribonuclease H"/>
    <property type="match status" value="1"/>
</dbReference>
<dbReference type="OrthoDB" id="5967017at2759"/>
<proteinExistence type="predicted"/>
<reference evidence="1" key="1">
    <citation type="submission" date="2020-08" db="EMBL/GenBank/DDBJ databases">
        <title>Multicomponent nature underlies the extraordinary mechanical properties of spider dragline silk.</title>
        <authorList>
            <person name="Kono N."/>
            <person name="Nakamura H."/>
            <person name="Mori M."/>
            <person name="Yoshida Y."/>
            <person name="Ohtoshi R."/>
            <person name="Malay A.D."/>
            <person name="Moran D.A.P."/>
            <person name="Tomita M."/>
            <person name="Numata K."/>
            <person name="Arakawa K."/>
        </authorList>
    </citation>
    <scope>NUCLEOTIDE SEQUENCE</scope>
</reference>
<evidence type="ECO:0000313" key="1">
    <source>
        <dbReference type="EMBL" id="GFT95294.1"/>
    </source>
</evidence>
<sequence length="189" mass="21496">MLNGFGKTDKCDSNDRNNSVLSLHVNSSCISDLGSLDSLDRVREATIFEIIGIDLAGPMLVKNNAKIWVVIFTCAVFRAVHLELTPNLSTESVANGSTSPTNEEQRMLTRDDDILISIFIFCNLRECRIVVVFVGKRIYLQRPKQLPLLSHSAGRRCHRLFPREDQRSWTWRRNSLNPPGRIMKLVLKD</sequence>
<accession>A0A8X6Q1K3</accession>
<organism evidence="1 2">
    <name type="scientific">Nephila pilipes</name>
    <name type="common">Giant wood spider</name>
    <name type="synonym">Nephila maculata</name>
    <dbReference type="NCBI Taxonomy" id="299642"/>
    <lineage>
        <taxon>Eukaryota</taxon>
        <taxon>Metazoa</taxon>
        <taxon>Ecdysozoa</taxon>
        <taxon>Arthropoda</taxon>
        <taxon>Chelicerata</taxon>
        <taxon>Arachnida</taxon>
        <taxon>Araneae</taxon>
        <taxon>Araneomorphae</taxon>
        <taxon>Entelegynae</taxon>
        <taxon>Araneoidea</taxon>
        <taxon>Nephilidae</taxon>
        <taxon>Nephila</taxon>
    </lineage>
</organism>
<protein>
    <submittedName>
        <fullName evidence="1">Uncharacterized protein</fullName>
    </submittedName>
</protein>
<gene>
    <name evidence="1" type="ORF">NPIL_386891</name>
</gene>
<dbReference type="Proteomes" id="UP000887013">
    <property type="component" value="Unassembled WGS sequence"/>
</dbReference>
<keyword evidence="2" id="KW-1185">Reference proteome</keyword>
<comment type="caution">
    <text evidence="1">The sequence shown here is derived from an EMBL/GenBank/DDBJ whole genome shotgun (WGS) entry which is preliminary data.</text>
</comment>
<dbReference type="EMBL" id="BMAW01026059">
    <property type="protein sequence ID" value="GFT95294.1"/>
    <property type="molecule type" value="Genomic_DNA"/>
</dbReference>
<evidence type="ECO:0000313" key="2">
    <source>
        <dbReference type="Proteomes" id="UP000887013"/>
    </source>
</evidence>